<dbReference type="AlphaFoldDB" id="A0A3D5N928"/>
<organism evidence="2 3">
    <name type="scientific">Thalassospira lucentensis</name>
    <dbReference type="NCBI Taxonomy" id="168935"/>
    <lineage>
        <taxon>Bacteria</taxon>
        <taxon>Pseudomonadati</taxon>
        <taxon>Pseudomonadota</taxon>
        <taxon>Alphaproteobacteria</taxon>
        <taxon>Rhodospirillales</taxon>
        <taxon>Thalassospiraceae</taxon>
        <taxon>Thalassospira</taxon>
    </lineage>
</organism>
<feature type="compositionally biased region" description="Basic and acidic residues" evidence="1">
    <location>
        <begin position="259"/>
        <end position="268"/>
    </location>
</feature>
<dbReference type="Proteomes" id="UP000264179">
    <property type="component" value="Unassembled WGS sequence"/>
</dbReference>
<sequence length="283" mass="32059">MAIVTDPAMEIVELCKFFGSINPNKPNVPTHQVLAEHFSSDPRHAYLVLHNGRKRFFDFSESLRKIDDPLVDEAILTLAKNACQKFIKFTDLKSIHSPWGNHSKTMSDPQNWASVMAVSMVYRRDSPIKKLSEEEIEEIRSAISDDAIIDQVLRADAPDFLKDALRNTIQHLRVMLQYLPVFGLEQLAKIAQELDWKNRAVGVADPKFKESKPYKNMLSAAMIAISIYVVPAEVISATKEYRDVIGRIAAHVFDEEKKEKQEESRLLDNKQQLLDGSGRIGGP</sequence>
<accession>A0A3D5N928</accession>
<proteinExistence type="predicted"/>
<reference evidence="2 3" key="1">
    <citation type="journal article" date="2018" name="Nat. Biotechnol.">
        <title>A standardized bacterial taxonomy based on genome phylogeny substantially revises the tree of life.</title>
        <authorList>
            <person name="Parks D.H."/>
            <person name="Chuvochina M."/>
            <person name="Waite D.W."/>
            <person name="Rinke C."/>
            <person name="Skarshewski A."/>
            <person name="Chaumeil P.A."/>
            <person name="Hugenholtz P."/>
        </authorList>
    </citation>
    <scope>NUCLEOTIDE SEQUENCE [LARGE SCALE GENOMIC DNA]</scope>
    <source>
        <strain evidence="2">UBA9881</strain>
    </source>
</reference>
<gene>
    <name evidence="2" type="ORF">DHR80_10275</name>
</gene>
<name>A0A3D5N928_9PROT</name>
<dbReference type="EMBL" id="DPOP01000084">
    <property type="protein sequence ID" value="HCW67570.1"/>
    <property type="molecule type" value="Genomic_DNA"/>
</dbReference>
<protein>
    <submittedName>
        <fullName evidence="2">Uncharacterized protein</fullName>
    </submittedName>
</protein>
<evidence type="ECO:0000313" key="3">
    <source>
        <dbReference type="Proteomes" id="UP000264179"/>
    </source>
</evidence>
<evidence type="ECO:0000256" key="1">
    <source>
        <dbReference type="SAM" id="MobiDB-lite"/>
    </source>
</evidence>
<comment type="caution">
    <text evidence="2">The sequence shown here is derived from an EMBL/GenBank/DDBJ whole genome shotgun (WGS) entry which is preliminary data.</text>
</comment>
<dbReference type="RefSeq" id="WP_277277447.1">
    <property type="nucleotide sequence ID" value="NZ_DPOP01000084.1"/>
</dbReference>
<evidence type="ECO:0000313" key="2">
    <source>
        <dbReference type="EMBL" id="HCW67570.1"/>
    </source>
</evidence>
<feature type="region of interest" description="Disordered" evidence="1">
    <location>
        <begin position="259"/>
        <end position="283"/>
    </location>
</feature>